<gene>
    <name evidence="3" type="ORF">FFLO_04204</name>
</gene>
<dbReference type="PANTHER" id="PTHR12042">
    <property type="entry name" value="LACTOSYLCERAMIDE 4-ALPHA-GALACTOSYLTRANSFERASE ALPHA- 1,4-GALACTOSYLTRANSFERASE"/>
    <property type="match status" value="1"/>
</dbReference>
<keyword evidence="4" id="KW-1185">Reference proteome</keyword>
<organism evidence="3 4">
    <name type="scientific">Filobasidium floriforme</name>
    <dbReference type="NCBI Taxonomy" id="5210"/>
    <lineage>
        <taxon>Eukaryota</taxon>
        <taxon>Fungi</taxon>
        <taxon>Dikarya</taxon>
        <taxon>Basidiomycota</taxon>
        <taxon>Agaricomycotina</taxon>
        <taxon>Tremellomycetes</taxon>
        <taxon>Filobasidiales</taxon>
        <taxon>Filobasidiaceae</taxon>
        <taxon>Filobasidium</taxon>
    </lineage>
</organism>
<dbReference type="InterPro" id="IPR007577">
    <property type="entry name" value="GlycoTrfase_DXD_sugar-bd_CS"/>
</dbReference>
<sequence length="424" mass="49828">MILNGGLEDHTNLRRKNNRIPWKRILVILCIFTTIIFLRRRHRLSLFPFKEKPPPIVPTRDWEHRPLSGCFDPERVERTDYNLTQFLDSRPRHTLNAGSNMKFEMECYDFAGTIRPDERYDDMTSSLIYHTYWRMDLLPFDQREGYTIDSFLATQDLSRSRLILWTNDAAGLSVTPVVAKYLMDWPGVFEVREVDVREMTEGTVLNRIEALEGMYDGSAWVDGDAVRLLALWNHGGIWFDMDEILTRDLGVLTEHEFVTQWDCRDDPNLILNGHIMHFRRQSPYLCEAFHIMATEPAPTPNSLDWGAFLYQKLYRRLMHGGVKPFSVLPWCFTDPRNCHDDISFPNPFEKDPGSWKGLNWSDPSGEGPIRDGRQHLEKRINQIWSIHLHNQWNRTFPEGGYIERLLEKQADELGVRKNKRNAYN</sequence>
<evidence type="ECO:0000256" key="2">
    <source>
        <dbReference type="SAM" id="Phobius"/>
    </source>
</evidence>
<dbReference type="PANTHER" id="PTHR12042:SF21">
    <property type="entry name" value="ALPHA1,4-GALACTOSYLTRANSFERASE 1-RELATED"/>
    <property type="match status" value="1"/>
</dbReference>
<dbReference type="Pfam" id="PF04488">
    <property type="entry name" value="Gly_transf_sug"/>
    <property type="match status" value="1"/>
</dbReference>
<dbReference type="AlphaFoldDB" id="A0A8K0JJ67"/>
<dbReference type="InterPro" id="IPR051981">
    <property type="entry name" value="Glycosyltransf_32"/>
</dbReference>
<dbReference type="GO" id="GO:0006688">
    <property type="term" value="P:glycosphingolipid biosynthetic process"/>
    <property type="evidence" value="ECO:0007669"/>
    <property type="project" value="TreeGrafter"/>
</dbReference>
<evidence type="ECO:0000256" key="1">
    <source>
        <dbReference type="ARBA" id="ARBA00009003"/>
    </source>
</evidence>
<comment type="similarity">
    <text evidence="1">Belongs to the glycosyltransferase 32 family.</text>
</comment>
<proteinExistence type="inferred from homology"/>
<dbReference type="GO" id="GO:0016758">
    <property type="term" value="F:hexosyltransferase activity"/>
    <property type="evidence" value="ECO:0007669"/>
    <property type="project" value="TreeGrafter"/>
</dbReference>
<keyword evidence="2" id="KW-1133">Transmembrane helix</keyword>
<evidence type="ECO:0008006" key="5">
    <source>
        <dbReference type="Google" id="ProtNLM"/>
    </source>
</evidence>
<name>A0A8K0JJ67_9TREE</name>
<protein>
    <recommendedName>
        <fullName evidence="5">Glycosyltransferase family 32 protein</fullName>
    </recommendedName>
</protein>
<dbReference type="GO" id="GO:0016020">
    <property type="term" value="C:membrane"/>
    <property type="evidence" value="ECO:0007669"/>
    <property type="project" value="GOC"/>
</dbReference>
<dbReference type="Proteomes" id="UP000812966">
    <property type="component" value="Unassembled WGS sequence"/>
</dbReference>
<keyword evidence="2" id="KW-0812">Transmembrane</keyword>
<accession>A0A8K0JJ67</accession>
<evidence type="ECO:0000313" key="3">
    <source>
        <dbReference type="EMBL" id="KAG7531620.1"/>
    </source>
</evidence>
<evidence type="ECO:0000313" key="4">
    <source>
        <dbReference type="Proteomes" id="UP000812966"/>
    </source>
</evidence>
<dbReference type="EMBL" id="JABELV010000086">
    <property type="protein sequence ID" value="KAG7531620.1"/>
    <property type="molecule type" value="Genomic_DNA"/>
</dbReference>
<feature type="transmembrane region" description="Helical" evidence="2">
    <location>
        <begin position="20"/>
        <end position="38"/>
    </location>
</feature>
<dbReference type="Gene3D" id="3.90.550.20">
    <property type="match status" value="1"/>
</dbReference>
<comment type="caution">
    <text evidence="3">The sequence shown here is derived from an EMBL/GenBank/DDBJ whole genome shotgun (WGS) entry which is preliminary data.</text>
</comment>
<reference evidence="3" key="1">
    <citation type="submission" date="2020-04" db="EMBL/GenBank/DDBJ databases">
        <title>Analysis of mating type loci in Filobasidium floriforme.</title>
        <authorList>
            <person name="Nowrousian M."/>
        </authorList>
    </citation>
    <scope>NUCLEOTIDE SEQUENCE</scope>
    <source>
        <strain evidence="3">CBS 6242</strain>
    </source>
</reference>
<keyword evidence="2" id="KW-0472">Membrane</keyword>
<dbReference type="SUPFAM" id="SSF53448">
    <property type="entry name" value="Nucleotide-diphospho-sugar transferases"/>
    <property type="match status" value="1"/>
</dbReference>
<dbReference type="InterPro" id="IPR029044">
    <property type="entry name" value="Nucleotide-diphossugar_trans"/>
</dbReference>